<dbReference type="Gene3D" id="1.20.1280.50">
    <property type="match status" value="1"/>
</dbReference>
<dbReference type="InterPro" id="IPR036047">
    <property type="entry name" value="F-box-like_dom_sf"/>
</dbReference>
<feature type="domain" description="F-box" evidence="1">
    <location>
        <begin position="7"/>
        <end position="43"/>
    </location>
</feature>
<reference evidence="2" key="1">
    <citation type="submission" date="2018-04" db="EMBL/GenBank/DDBJ databases">
        <title>Whole genome sequencing of Hypsizygus marmoreus.</title>
        <authorList>
            <person name="Choi I.-G."/>
            <person name="Min B."/>
            <person name="Kim J.-G."/>
            <person name="Kim S."/>
            <person name="Oh Y.-L."/>
            <person name="Kong W.-S."/>
            <person name="Park H."/>
            <person name="Jeong J."/>
            <person name="Song E.-S."/>
        </authorList>
    </citation>
    <scope>NUCLEOTIDE SEQUENCE [LARGE SCALE GENOMIC DNA]</scope>
    <source>
        <strain evidence="2">51987-8</strain>
    </source>
</reference>
<sequence length="440" mass="49427">MAITVVDDVLLRILHFCSIPDILRISETCRHVHSLAFSKHVWLSIIRDLVARLYLDFTLTQHLESLSTVSLITLVKRTVHGPTSWSPKSDSPPQVVATHQLSFPDLAPALFSLEDYPPTSPRLLRGGKYVVLNIKIKFICWSIEQDRSVWEHEYLCFGETVRYKTRVTEFAAEVCKEGSSIIMMVCAGMPGRKSVEILHLDLLTNEIESLITGNLGVVTTSCRGHVGKVNMLLIDFCARSTIKIKRRSSQPLDIACLPNHIVVLRDLKIGHKPDRIHSACLEIWGFETLMNHWRVHGSTHNLPPSLFSDIFDYPVDRARRKLSVVTYTSPLDDLVHTIWVQICMTPHSNDPGTFASTSTGIRRYQLSLDPSCRLASAQCLLSRSVHSPRFEDTLLEDVSYAGKLLWNASPSSSSCIINICSAGDIEEGAYGEKAIIRIWL</sequence>
<dbReference type="OrthoDB" id="2979184at2759"/>
<dbReference type="AlphaFoldDB" id="A0A369KFY5"/>
<dbReference type="EMBL" id="LUEZ02000004">
    <property type="protein sequence ID" value="RDB30693.1"/>
    <property type="molecule type" value="Genomic_DNA"/>
</dbReference>
<dbReference type="Proteomes" id="UP000076154">
    <property type="component" value="Unassembled WGS sequence"/>
</dbReference>
<protein>
    <recommendedName>
        <fullName evidence="1">F-box domain-containing protein</fullName>
    </recommendedName>
</protein>
<proteinExistence type="predicted"/>
<gene>
    <name evidence="2" type="ORF">Hypma_005909</name>
</gene>
<dbReference type="InParanoid" id="A0A369KFY5"/>
<name>A0A369KFY5_HYPMA</name>
<organism evidence="2 3">
    <name type="scientific">Hypsizygus marmoreus</name>
    <name type="common">White beech mushroom</name>
    <name type="synonym">Agaricus marmoreus</name>
    <dbReference type="NCBI Taxonomy" id="39966"/>
    <lineage>
        <taxon>Eukaryota</taxon>
        <taxon>Fungi</taxon>
        <taxon>Dikarya</taxon>
        <taxon>Basidiomycota</taxon>
        <taxon>Agaricomycotina</taxon>
        <taxon>Agaricomycetes</taxon>
        <taxon>Agaricomycetidae</taxon>
        <taxon>Agaricales</taxon>
        <taxon>Tricholomatineae</taxon>
        <taxon>Lyophyllaceae</taxon>
        <taxon>Hypsizygus</taxon>
    </lineage>
</organism>
<dbReference type="SUPFAM" id="SSF81383">
    <property type="entry name" value="F-box domain"/>
    <property type="match status" value="1"/>
</dbReference>
<evidence type="ECO:0000313" key="3">
    <source>
        <dbReference type="Proteomes" id="UP000076154"/>
    </source>
</evidence>
<comment type="caution">
    <text evidence="2">The sequence shown here is derived from an EMBL/GenBank/DDBJ whole genome shotgun (WGS) entry which is preliminary data.</text>
</comment>
<keyword evidence="3" id="KW-1185">Reference proteome</keyword>
<evidence type="ECO:0000313" key="2">
    <source>
        <dbReference type="EMBL" id="RDB30693.1"/>
    </source>
</evidence>
<evidence type="ECO:0000259" key="1">
    <source>
        <dbReference type="Pfam" id="PF00646"/>
    </source>
</evidence>
<dbReference type="Pfam" id="PF00646">
    <property type="entry name" value="F-box"/>
    <property type="match status" value="1"/>
</dbReference>
<accession>A0A369KFY5</accession>
<dbReference type="InterPro" id="IPR001810">
    <property type="entry name" value="F-box_dom"/>
</dbReference>